<feature type="region of interest" description="Disordered" evidence="1">
    <location>
        <begin position="773"/>
        <end position="799"/>
    </location>
</feature>
<feature type="domain" description="Reverse transcriptase Ty1/copia-type" evidence="2">
    <location>
        <begin position="263"/>
        <end position="312"/>
    </location>
</feature>
<feature type="compositionally biased region" description="Polar residues" evidence="1">
    <location>
        <begin position="164"/>
        <end position="201"/>
    </location>
</feature>
<dbReference type="Proteomes" id="UP001172457">
    <property type="component" value="Chromosome 8"/>
</dbReference>
<feature type="region of interest" description="Disordered" evidence="1">
    <location>
        <begin position="163"/>
        <end position="201"/>
    </location>
</feature>
<protein>
    <submittedName>
        <fullName evidence="4">Uncharacterized protein</fullName>
    </submittedName>
</protein>
<evidence type="ECO:0000313" key="4">
    <source>
        <dbReference type="EMBL" id="KAJ9539061.1"/>
    </source>
</evidence>
<evidence type="ECO:0000256" key="1">
    <source>
        <dbReference type="SAM" id="MobiDB-lite"/>
    </source>
</evidence>
<feature type="domain" description="Reverse transcriptase Ty1/copia-type" evidence="2">
    <location>
        <begin position="316"/>
        <end position="381"/>
    </location>
</feature>
<evidence type="ECO:0000259" key="3">
    <source>
        <dbReference type="Pfam" id="PF25597"/>
    </source>
</evidence>
<dbReference type="Pfam" id="PF07727">
    <property type="entry name" value="RVT_2"/>
    <property type="match status" value="2"/>
</dbReference>
<sequence length="1112" mass="125811">MSINTLSHMQKIDLVKGLPYVNTFSQACEGCALGKDSREAFPDEKSWRASKHLELPHSDICGPMRTLSFGGTYAHIPNQKRGKLDEKSEKAILVGYSYNAKAYKLYNPLTKKVITSRDVIFDEDKTWEGLTCDEDGNCILDDMHIDQTGHDVDIEQIDSHDVNFDSTSHANTPTRASVPSTSNQTTPNSDDTSSKDSASLECANTKTRSLSDLYSSTQPIRMSNLTDFALFADADPLNYEEACYKQQFGINYQEVFAPVIRLVYIDQPDEYKWKGEEHKVCRLKKALYGLKQAPRAWYSRLEQHFFDHGFKKCISVEIVEDFKNSMKHNIEMSDLGLLHYFLGIEATQGTHYISISQKKYARDLLHRFNMEDCITADTPMEPSLKLSKGVDGREVDSTFYRSLVGCLMYLTGTRPDIMFSVSLVSRFMENPKKEHWDTARRILRFGKGTVNHGITYSSTQDFKLIGFSDNDFGGNIVDGRSTTGYVFNLGSGTVSWQSKKQKVAVLSSTEAEYMALSSTGCQAIWLRGILEELGIPQGSCTQIYCGNKSAIALTRNPVYHERSKHIRIKFYFIRELILSNEVDVMSISKEKREGLIVSNRLAQLEVQTSVFGEIDHRVVVRIKFLTEVIGALRSNEERTDGDSDSASADRDWGRVHEAGSLQSGHTRNVTFKEFMVCQPPSFQGEKDPIISSRWISEVEGEFLTSFCPAEVKIAAMTWEEFKVLFKAEFEPQVELERLTNEFLYMKQTLDNSRFCQNYVANETMKMGIELEHQGKRKKEEHSQFSRTRNSRGLAREQRGRRSILDAPSVAGAIWVSRAAPVKAIEASSAKKVEIPKGLARVFQLTAAEVKVEPEVVIGIFPVNSKPALVLFDMGASKSFFSTSFCKTFSIVKGRLDEPLDVEIIDEKRVIVRDVYRGNEIKLGAVKFCVDLIPIPMREINVVLGMRWLSRHGVWFDCEGQRVKIRNPSGGDLIIAGNALKRLPKTCSLAKARRYVKGGGVSYLVYVTKSAGEKKKKMVADVPMVRDFPDVFPEDLPGVPSEQEVEFGVDMSQEQHQWLKLLTDWHLERCRSCQVSLKSFWERGSYARVVHLGEPYPLREKEGCLDADVHRLP</sequence>
<dbReference type="PANTHER" id="PTHR11439">
    <property type="entry name" value="GAG-POL-RELATED RETROTRANSPOSON"/>
    <property type="match status" value="1"/>
</dbReference>
<dbReference type="Pfam" id="PF08284">
    <property type="entry name" value="RVP_2"/>
    <property type="match status" value="1"/>
</dbReference>
<gene>
    <name evidence="4" type="ORF">OSB04_031794</name>
</gene>
<dbReference type="InterPro" id="IPR021109">
    <property type="entry name" value="Peptidase_aspartic_dom_sf"/>
</dbReference>
<reference evidence="4" key="1">
    <citation type="submission" date="2023-03" db="EMBL/GenBank/DDBJ databases">
        <title>Chromosome-scale reference genome and RAD-based genetic map of yellow starthistle (Centaurea solstitialis) reveal putative structural variation and QTLs associated with invader traits.</title>
        <authorList>
            <person name="Reatini B."/>
            <person name="Cang F.A."/>
            <person name="Jiang Q."/>
            <person name="Mckibben M.T.W."/>
            <person name="Barker M.S."/>
            <person name="Rieseberg L.H."/>
            <person name="Dlugosch K.M."/>
        </authorList>
    </citation>
    <scope>NUCLEOTIDE SEQUENCE</scope>
    <source>
        <strain evidence="4">CAN-66</strain>
        <tissue evidence="4">Leaf</tissue>
    </source>
</reference>
<dbReference type="SUPFAM" id="SSF56672">
    <property type="entry name" value="DNA/RNA polymerases"/>
    <property type="match status" value="1"/>
</dbReference>
<proteinExistence type="predicted"/>
<dbReference type="CDD" id="cd09272">
    <property type="entry name" value="RNase_HI_RT_Ty1"/>
    <property type="match status" value="1"/>
</dbReference>
<dbReference type="Gene3D" id="2.40.70.10">
    <property type="entry name" value="Acid Proteases"/>
    <property type="match status" value="1"/>
</dbReference>
<evidence type="ECO:0000313" key="5">
    <source>
        <dbReference type="Proteomes" id="UP001172457"/>
    </source>
</evidence>
<dbReference type="Pfam" id="PF25597">
    <property type="entry name" value="SH3_retrovirus"/>
    <property type="match status" value="1"/>
</dbReference>
<dbReference type="EMBL" id="JARYMX010000008">
    <property type="protein sequence ID" value="KAJ9539061.1"/>
    <property type="molecule type" value="Genomic_DNA"/>
</dbReference>
<comment type="caution">
    <text evidence="4">The sequence shown here is derived from an EMBL/GenBank/DDBJ whole genome shotgun (WGS) entry which is preliminary data.</text>
</comment>
<dbReference type="CDD" id="cd00303">
    <property type="entry name" value="retropepsin_like"/>
    <property type="match status" value="1"/>
</dbReference>
<dbReference type="InterPro" id="IPR057670">
    <property type="entry name" value="SH3_retrovirus"/>
</dbReference>
<feature type="compositionally biased region" description="Basic and acidic residues" evidence="1">
    <location>
        <begin position="773"/>
        <end position="783"/>
    </location>
</feature>
<dbReference type="PANTHER" id="PTHR11439:SF443">
    <property type="entry name" value="RNA-DIRECTED DNA POLYMERASE"/>
    <property type="match status" value="1"/>
</dbReference>
<name>A0AA38W8G0_9ASTR</name>
<dbReference type="InterPro" id="IPR013103">
    <property type="entry name" value="RVT_2"/>
</dbReference>
<organism evidence="4 5">
    <name type="scientific">Centaurea solstitialis</name>
    <name type="common">yellow star-thistle</name>
    <dbReference type="NCBI Taxonomy" id="347529"/>
    <lineage>
        <taxon>Eukaryota</taxon>
        <taxon>Viridiplantae</taxon>
        <taxon>Streptophyta</taxon>
        <taxon>Embryophyta</taxon>
        <taxon>Tracheophyta</taxon>
        <taxon>Spermatophyta</taxon>
        <taxon>Magnoliopsida</taxon>
        <taxon>eudicotyledons</taxon>
        <taxon>Gunneridae</taxon>
        <taxon>Pentapetalae</taxon>
        <taxon>asterids</taxon>
        <taxon>campanulids</taxon>
        <taxon>Asterales</taxon>
        <taxon>Asteraceae</taxon>
        <taxon>Carduoideae</taxon>
        <taxon>Cardueae</taxon>
        <taxon>Centaureinae</taxon>
        <taxon>Centaurea</taxon>
    </lineage>
</organism>
<accession>A0AA38W8G0</accession>
<feature type="domain" description="Retroviral polymerase SH3-like" evidence="3">
    <location>
        <begin position="73"/>
        <end position="129"/>
    </location>
</feature>
<dbReference type="InterPro" id="IPR043502">
    <property type="entry name" value="DNA/RNA_pol_sf"/>
</dbReference>
<dbReference type="AlphaFoldDB" id="A0AA38W8G0"/>
<evidence type="ECO:0000259" key="2">
    <source>
        <dbReference type="Pfam" id="PF07727"/>
    </source>
</evidence>
<keyword evidence="5" id="KW-1185">Reference proteome</keyword>